<dbReference type="AlphaFoldDB" id="A0A177HQ96"/>
<evidence type="ECO:0000313" key="1">
    <source>
        <dbReference type="EMBL" id="OAH13182.1"/>
    </source>
</evidence>
<comment type="caution">
    <text evidence="1">The sequence shown here is derived from an EMBL/GenBank/DDBJ whole genome shotgun (WGS) entry which is preliminary data.</text>
</comment>
<dbReference type="OrthoDB" id="3537879at2"/>
<organism evidence="1 2">
    <name type="scientific">Streptomyces jeddahensis</name>
    <dbReference type="NCBI Taxonomy" id="1716141"/>
    <lineage>
        <taxon>Bacteria</taxon>
        <taxon>Bacillati</taxon>
        <taxon>Actinomycetota</taxon>
        <taxon>Actinomycetes</taxon>
        <taxon>Kitasatosporales</taxon>
        <taxon>Streptomycetaceae</taxon>
        <taxon>Streptomyces</taxon>
    </lineage>
</organism>
<dbReference type="STRING" id="1716141.STSP_35070"/>
<keyword evidence="2" id="KW-1185">Reference proteome</keyword>
<sequence>MGNLYDYFSAPDDDTALTAFDEGPAAVGLQVLDAKGIDPYLLIGAAEALLTGTTFDEVAAQPRFNHLLSAPEADSRWIVTLTDQLRDVLAEASTERLAAVAVPWSRTEEFHGSADPGILADFLGRLADIARQARTQGHGLYCRVSL</sequence>
<dbReference type="RefSeq" id="WP_067278452.1">
    <property type="nucleotide sequence ID" value="NZ_LOHS01000081.1"/>
</dbReference>
<dbReference type="Proteomes" id="UP000077381">
    <property type="component" value="Unassembled WGS sequence"/>
</dbReference>
<name>A0A177HQ96_9ACTN</name>
<reference evidence="1 2" key="1">
    <citation type="submission" date="2015-12" db="EMBL/GenBank/DDBJ databases">
        <title>Genome sequence of Streptomyces sp. G25.</title>
        <authorList>
            <person name="Poehlein A."/>
            <person name="Roettig A."/>
            <person name="Hiessl S."/>
            <person name="Hauschild P."/>
            <person name="Schauer J."/>
            <person name="Madkour M.H."/>
            <person name="Al-Ansari A.M."/>
            <person name="Almakishah N.H."/>
            <person name="Steinbuechel A."/>
            <person name="Daniel R."/>
        </authorList>
    </citation>
    <scope>NUCLEOTIDE SEQUENCE [LARGE SCALE GENOMIC DNA]</scope>
    <source>
        <strain evidence="2">G25(2015)</strain>
    </source>
</reference>
<accession>A0A177HQ96</accession>
<dbReference type="EMBL" id="LOHS01000081">
    <property type="protein sequence ID" value="OAH13182.1"/>
    <property type="molecule type" value="Genomic_DNA"/>
</dbReference>
<dbReference type="PATRIC" id="fig|1716141.3.peg.3682"/>
<proteinExistence type="predicted"/>
<protein>
    <recommendedName>
        <fullName evidence="3">DUF1877 family protein</fullName>
    </recommendedName>
</protein>
<evidence type="ECO:0000313" key="2">
    <source>
        <dbReference type="Proteomes" id="UP000077381"/>
    </source>
</evidence>
<gene>
    <name evidence="1" type="ORF">STSP_35070</name>
</gene>
<evidence type="ECO:0008006" key="3">
    <source>
        <dbReference type="Google" id="ProtNLM"/>
    </source>
</evidence>